<feature type="region of interest" description="Disordered" evidence="1">
    <location>
        <begin position="1"/>
        <end position="51"/>
    </location>
</feature>
<gene>
    <name evidence="2" type="ORF">MtrunA17_Chr3g0092951</name>
</gene>
<protein>
    <submittedName>
        <fullName evidence="2">Uncharacterized protein</fullName>
    </submittedName>
</protein>
<proteinExistence type="predicted"/>
<feature type="compositionally biased region" description="Polar residues" evidence="1">
    <location>
        <begin position="1"/>
        <end position="17"/>
    </location>
</feature>
<evidence type="ECO:0000256" key="1">
    <source>
        <dbReference type="SAM" id="MobiDB-lite"/>
    </source>
</evidence>
<organism evidence="2">
    <name type="scientific">Medicago truncatula</name>
    <name type="common">Barrel medic</name>
    <name type="synonym">Medicago tribuloides</name>
    <dbReference type="NCBI Taxonomy" id="3880"/>
    <lineage>
        <taxon>Eukaryota</taxon>
        <taxon>Viridiplantae</taxon>
        <taxon>Streptophyta</taxon>
        <taxon>Embryophyta</taxon>
        <taxon>Tracheophyta</taxon>
        <taxon>Spermatophyta</taxon>
        <taxon>Magnoliopsida</taxon>
        <taxon>eudicotyledons</taxon>
        <taxon>Gunneridae</taxon>
        <taxon>Pentapetalae</taxon>
        <taxon>rosids</taxon>
        <taxon>fabids</taxon>
        <taxon>Fabales</taxon>
        <taxon>Fabaceae</taxon>
        <taxon>Papilionoideae</taxon>
        <taxon>50 kb inversion clade</taxon>
        <taxon>NPAAA clade</taxon>
        <taxon>Hologalegina</taxon>
        <taxon>IRL clade</taxon>
        <taxon>Trifolieae</taxon>
        <taxon>Medicago</taxon>
    </lineage>
</organism>
<sequence length="98" mass="10979">MSRSQTHLSETFGTNKTSNSKALHSSNISSSHAHNLRRHLHPSPCRARPSEKKLATVIVLFSAKSNNRRNRTLSRIPPIHLCDQKKVSAPSPTFRITL</sequence>
<name>A0A396ILV0_MEDTR</name>
<accession>A0A396ILV0</accession>
<dbReference type="Proteomes" id="UP000265566">
    <property type="component" value="Chromosome 3"/>
</dbReference>
<dbReference type="EMBL" id="PSQE01000003">
    <property type="protein sequence ID" value="RHN66599.1"/>
    <property type="molecule type" value="Genomic_DNA"/>
</dbReference>
<dbReference type="Gramene" id="rna14622">
    <property type="protein sequence ID" value="RHN66599.1"/>
    <property type="gene ID" value="gene14622"/>
</dbReference>
<reference evidence="2" key="1">
    <citation type="journal article" date="2018" name="Nat. Plants">
        <title>Whole-genome landscape of Medicago truncatula symbiotic genes.</title>
        <authorList>
            <person name="Pecrix Y."/>
            <person name="Gamas P."/>
            <person name="Carrere S."/>
        </authorList>
    </citation>
    <scope>NUCLEOTIDE SEQUENCE</scope>
    <source>
        <tissue evidence="2">Leaves</tissue>
    </source>
</reference>
<comment type="caution">
    <text evidence="2">The sequence shown here is derived from an EMBL/GenBank/DDBJ whole genome shotgun (WGS) entry which is preliminary data.</text>
</comment>
<evidence type="ECO:0000313" key="2">
    <source>
        <dbReference type="EMBL" id="RHN66599.1"/>
    </source>
</evidence>
<feature type="compositionally biased region" description="Low complexity" evidence="1">
    <location>
        <begin position="18"/>
        <end position="33"/>
    </location>
</feature>
<dbReference type="AlphaFoldDB" id="A0A396ILV0"/>